<reference evidence="1 2" key="1">
    <citation type="submission" date="2015-12" db="EMBL/GenBank/DDBJ databases">
        <title>Serinicoccus chungangenesis strain CD08_5 genome sequencing and assembly.</title>
        <authorList>
            <person name="Chander A.M."/>
            <person name="Kaur G."/>
            <person name="Nair G.R."/>
            <person name="Dhawan D.K."/>
            <person name="Kochhar R.K."/>
            <person name="Mayilraj S."/>
            <person name="Bhadada S.K."/>
        </authorList>
    </citation>
    <scope>NUCLEOTIDE SEQUENCE [LARGE SCALE GENOMIC DNA]</scope>
    <source>
        <strain evidence="1 2">CD08_5</strain>
    </source>
</reference>
<evidence type="ECO:0000313" key="1">
    <source>
        <dbReference type="EMBL" id="KUG57434.1"/>
    </source>
</evidence>
<dbReference type="OrthoDB" id="661223at2"/>
<dbReference type="Proteomes" id="UP000054837">
    <property type="component" value="Unassembled WGS sequence"/>
</dbReference>
<dbReference type="STRING" id="767452.AVL62_13500"/>
<proteinExistence type="predicted"/>
<protein>
    <submittedName>
        <fullName evidence="1">Uncharacterized protein</fullName>
    </submittedName>
</protein>
<organism evidence="1 2">
    <name type="scientific">Serinicoccus chungangensis</name>
    <dbReference type="NCBI Taxonomy" id="767452"/>
    <lineage>
        <taxon>Bacteria</taxon>
        <taxon>Bacillati</taxon>
        <taxon>Actinomycetota</taxon>
        <taxon>Actinomycetes</taxon>
        <taxon>Micrococcales</taxon>
        <taxon>Ornithinimicrobiaceae</taxon>
        <taxon>Serinicoccus</taxon>
    </lineage>
</organism>
<gene>
    <name evidence="1" type="ORF">AVL62_13500</name>
</gene>
<dbReference type="RefSeq" id="WP_058890269.1">
    <property type="nucleotide sequence ID" value="NZ_LQBL01000005.1"/>
</dbReference>
<comment type="caution">
    <text evidence="1">The sequence shown here is derived from an EMBL/GenBank/DDBJ whole genome shotgun (WGS) entry which is preliminary data.</text>
</comment>
<dbReference type="AlphaFoldDB" id="A0A0W8IBV5"/>
<sequence length="217" mass="21798">MSTFPGSARTVPGAIIGVEPTNPLARIVLFQYNPDEVTRTVIPRAAPSGGSGASNAQRLWGSPSETISMTLDLDATDGLEVGDPIAATTGVAGRLASLEMLLHPPTATTIANTALLAAGTIEILPPDGPLTVLVLGPTKIVPVTVTSLTIREQAYSPALSPLRASVDVDLSVLTASDLSPTDAGFALSIAHQVVKESLASVNAVASAGAAASVSIGG</sequence>
<accession>A0A0W8IBV5</accession>
<keyword evidence="2" id="KW-1185">Reference proteome</keyword>
<dbReference type="EMBL" id="LQBL01000005">
    <property type="protein sequence ID" value="KUG57434.1"/>
    <property type="molecule type" value="Genomic_DNA"/>
</dbReference>
<evidence type="ECO:0000313" key="2">
    <source>
        <dbReference type="Proteomes" id="UP000054837"/>
    </source>
</evidence>
<name>A0A0W8IBV5_9MICO</name>